<dbReference type="NCBIfam" id="NF009804">
    <property type="entry name" value="PRK13288.1"/>
    <property type="match status" value="1"/>
</dbReference>
<dbReference type="InterPro" id="IPR006439">
    <property type="entry name" value="HAD-SF_hydro_IA"/>
</dbReference>
<dbReference type="PRINTS" id="PR00413">
    <property type="entry name" value="HADHALOGNASE"/>
</dbReference>
<dbReference type="PANTHER" id="PTHR43434:SF26">
    <property type="entry name" value="PYROPHOSPHATASE PPAX"/>
    <property type="match status" value="1"/>
</dbReference>
<dbReference type="InterPro" id="IPR036412">
    <property type="entry name" value="HAD-like_sf"/>
</dbReference>
<proteinExistence type="predicted"/>
<gene>
    <name evidence="1" type="ORF">B5E75_08460</name>
</gene>
<evidence type="ECO:0000313" key="1">
    <source>
        <dbReference type="EMBL" id="OUQ33960.1"/>
    </source>
</evidence>
<sequence length="217" mass="25377">MKKDFAVIFDLDGTLLNTDLLIQKSFEHVFKRYKPDYQISDEEHLSFLGPTLKETFSRYFPDDMIDELIEYYREYNHKHHQDYVTIYPHIRETLKTLKQKGYPLAVVTTKYRQAAYIGLDLFDLTNYFDMVLGMNDVQHVKPHPEGIVKVMQTLACDRGLYIGDNITDIMAGKNAGIYTAGVKWTPKGYEILEKLEPDLMIDDMQDIITFVERVSEE</sequence>
<dbReference type="SFLD" id="SFLDS00003">
    <property type="entry name" value="Haloacid_Dehalogenase"/>
    <property type="match status" value="1"/>
</dbReference>
<keyword evidence="2" id="KW-1185">Reference proteome</keyword>
<dbReference type="SUPFAM" id="SSF56784">
    <property type="entry name" value="HAD-like"/>
    <property type="match status" value="1"/>
</dbReference>
<dbReference type="Gene3D" id="3.40.50.1000">
    <property type="entry name" value="HAD superfamily/HAD-like"/>
    <property type="match status" value="1"/>
</dbReference>
<protein>
    <submittedName>
        <fullName evidence="1">Pyrophosphatase PpaX</fullName>
    </submittedName>
</protein>
<dbReference type="GO" id="GO:0008967">
    <property type="term" value="F:phosphoglycolate phosphatase activity"/>
    <property type="evidence" value="ECO:0007669"/>
    <property type="project" value="TreeGrafter"/>
</dbReference>
<dbReference type="FunFam" id="3.40.50.1000:FF:000022">
    <property type="entry name" value="Phosphoglycolate phosphatase"/>
    <property type="match status" value="1"/>
</dbReference>
<dbReference type="Pfam" id="PF13419">
    <property type="entry name" value="HAD_2"/>
    <property type="match status" value="1"/>
</dbReference>
<dbReference type="Proteomes" id="UP000195305">
    <property type="component" value="Unassembled WGS sequence"/>
</dbReference>
<dbReference type="RefSeq" id="WP_087358348.1">
    <property type="nucleotide sequence ID" value="NZ_NFLJ01000022.1"/>
</dbReference>
<dbReference type="EMBL" id="NFLJ01000022">
    <property type="protein sequence ID" value="OUQ33960.1"/>
    <property type="molecule type" value="Genomic_DNA"/>
</dbReference>
<dbReference type="NCBIfam" id="TIGR01549">
    <property type="entry name" value="HAD-SF-IA-v1"/>
    <property type="match status" value="1"/>
</dbReference>
<dbReference type="InterPro" id="IPR050155">
    <property type="entry name" value="HAD-like_hydrolase_sf"/>
</dbReference>
<dbReference type="PANTHER" id="PTHR43434">
    <property type="entry name" value="PHOSPHOGLYCOLATE PHOSPHATASE"/>
    <property type="match status" value="1"/>
</dbReference>
<accession>A0A1Y4SX34</accession>
<dbReference type="InterPro" id="IPR023198">
    <property type="entry name" value="PGP-like_dom2"/>
</dbReference>
<dbReference type="SFLD" id="SFLDG01129">
    <property type="entry name" value="C1.5:_HAD__Beta-PGM__Phosphata"/>
    <property type="match status" value="1"/>
</dbReference>
<dbReference type="Gene3D" id="1.10.150.240">
    <property type="entry name" value="Putative phosphatase, domain 2"/>
    <property type="match status" value="1"/>
</dbReference>
<evidence type="ECO:0000313" key="2">
    <source>
        <dbReference type="Proteomes" id="UP000195305"/>
    </source>
</evidence>
<dbReference type="SFLD" id="SFLDG01135">
    <property type="entry name" value="C1.5.6:_HAD__Beta-PGM__Phospha"/>
    <property type="match status" value="1"/>
</dbReference>
<organism evidence="1 2">
    <name type="scientific">Massilimicrobiota timonensis</name>
    <dbReference type="NCBI Taxonomy" id="1776392"/>
    <lineage>
        <taxon>Bacteria</taxon>
        <taxon>Bacillati</taxon>
        <taxon>Bacillota</taxon>
        <taxon>Erysipelotrichia</taxon>
        <taxon>Erysipelotrichales</taxon>
        <taxon>Erysipelotrichaceae</taxon>
        <taxon>Massilimicrobiota</taxon>
    </lineage>
</organism>
<comment type="caution">
    <text evidence="1">The sequence shown here is derived from an EMBL/GenBank/DDBJ whole genome shotgun (WGS) entry which is preliminary data.</text>
</comment>
<dbReference type="InterPro" id="IPR023214">
    <property type="entry name" value="HAD_sf"/>
</dbReference>
<dbReference type="InterPro" id="IPR041492">
    <property type="entry name" value="HAD_2"/>
</dbReference>
<dbReference type="GO" id="GO:0005829">
    <property type="term" value="C:cytosol"/>
    <property type="evidence" value="ECO:0007669"/>
    <property type="project" value="TreeGrafter"/>
</dbReference>
<dbReference type="AlphaFoldDB" id="A0A1Y4SX34"/>
<name>A0A1Y4SX34_9FIRM</name>
<dbReference type="OrthoDB" id="9807630at2"/>
<dbReference type="GO" id="GO:0006281">
    <property type="term" value="P:DNA repair"/>
    <property type="evidence" value="ECO:0007669"/>
    <property type="project" value="TreeGrafter"/>
</dbReference>
<reference evidence="1 2" key="1">
    <citation type="journal article" date="2018" name="BMC Genomics">
        <title>Whole genome sequencing and function prediction of 133 gut anaerobes isolated from chicken caecum in pure cultures.</title>
        <authorList>
            <person name="Medvecky M."/>
            <person name="Cejkova D."/>
            <person name="Polansky O."/>
            <person name="Karasova D."/>
            <person name="Kubasova T."/>
            <person name="Cizek A."/>
            <person name="Rychlik I."/>
        </authorList>
    </citation>
    <scope>NUCLEOTIDE SEQUENCE [LARGE SCALE GENOMIC DNA]</scope>
    <source>
        <strain evidence="1 2">An13</strain>
    </source>
</reference>
<dbReference type="PROSITE" id="PS01228">
    <property type="entry name" value="COF_1"/>
    <property type="match status" value="1"/>
</dbReference>